<organism evidence="1 2">
    <name type="scientific">Pisolithus microcarpus 441</name>
    <dbReference type="NCBI Taxonomy" id="765257"/>
    <lineage>
        <taxon>Eukaryota</taxon>
        <taxon>Fungi</taxon>
        <taxon>Dikarya</taxon>
        <taxon>Basidiomycota</taxon>
        <taxon>Agaricomycotina</taxon>
        <taxon>Agaricomycetes</taxon>
        <taxon>Agaricomycetidae</taxon>
        <taxon>Boletales</taxon>
        <taxon>Sclerodermatineae</taxon>
        <taxon>Pisolithaceae</taxon>
        <taxon>Pisolithus</taxon>
    </lineage>
</organism>
<accession>A0A0C9Z4Y2</accession>
<evidence type="ECO:0000313" key="2">
    <source>
        <dbReference type="Proteomes" id="UP000054018"/>
    </source>
</evidence>
<dbReference type="EMBL" id="KN833910">
    <property type="protein sequence ID" value="KIK15023.1"/>
    <property type="molecule type" value="Genomic_DNA"/>
</dbReference>
<name>A0A0C9Z4Y2_9AGAM</name>
<keyword evidence="2" id="KW-1185">Reference proteome</keyword>
<gene>
    <name evidence="1" type="ORF">PISMIDRAFT_687554</name>
</gene>
<evidence type="ECO:0000313" key="1">
    <source>
        <dbReference type="EMBL" id="KIK15023.1"/>
    </source>
</evidence>
<dbReference type="HOGENOM" id="CLU_3088125_0_0_1"/>
<reference evidence="2" key="2">
    <citation type="submission" date="2015-01" db="EMBL/GenBank/DDBJ databases">
        <title>Evolutionary Origins and Diversification of the Mycorrhizal Mutualists.</title>
        <authorList>
            <consortium name="DOE Joint Genome Institute"/>
            <consortium name="Mycorrhizal Genomics Consortium"/>
            <person name="Kohler A."/>
            <person name="Kuo A."/>
            <person name="Nagy L.G."/>
            <person name="Floudas D."/>
            <person name="Copeland A."/>
            <person name="Barry K.W."/>
            <person name="Cichocki N."/>
            <person name="Veneault-Fourrey C."/>
            <person name="LaButti K."/>
            <person name="Lindquist E.A."/>
            <person name="Lipzen A."/>
            <person name="Lundell T."/>
            <person name="Morin E."/>
            <person name="Murat C."/>
            <person name="Riley R."/>
            <person name="Ohm R."/>
            <person name="Sun H."/>
            <person name="Tunlid A."/>
            <person name="Henrissat B."/>
            <person name="Grigoriev I.V."/>
            <person name="Hibbett D.S."/>
            <person name="Martin F."/>
        </authorList>
    </citation>
    <scope>NUCLEOTIDE SEQUENCE [LARGE SCALE GENOMIC DNA]</scope>
    <source>
        <strain evidence="2">441</strain>
    </source>
</reference>
<sequence length="52" mass="6165">MENLGFYYSRTARNPCRSGDMGYENSRDTGRPLCPRPPYLQNWLVMKFESQM</sequence>
<dbReference type="Proteomes" id="UP000054018">
    <property type="component" value="Unassembled WGS sequence"/>
</dbReference>
<proteinExistence type="predicted"/>
<dbReference type="AlphaFoldDB" id="A0A0C9Z4Y2"/>
<protein>
    <submittedName>
        <fullName evidence="1">Uncharacterized protein</fullName>
    </submittedName>
</protein>
<reference evidence="1 2" key="1">
    <citation type="submission" date="2014-04" db="EMBL/GenBank/DDBJ databases">
        <authorList>
            <consortium name="DOE Joint Genome Institute"/>
            <person name="Kuo A."/>
            <person name="Kohler A."/>
            <person name="Costa M.D."/>
            <person name="Nagy L.G."/>
            <person name="Floudas D."/>
            <person name="Copeland A."/>
            <person name="Barry K.W."/>
            <person name="Cichocki N."/>
            <person name="Veneault-Fourrey C."/>
            <person name="LaButti K."/>
            <person name="Lindquist E.A."/>
            <person name="Lipzen A."/>
            <person name="Lundell T."/>
            <person name="Morin E."/>
            <person name="Murat C."/>
            <person name="Sun H."/>
            <person name="Tunlid A."/>
            <person name="Henrissat B."/>
            <person name="Grigoriev I.V."/>
            <person name="Hibbett D.S."/>
            <person name="Martin F."/>
            <person name="Nordberg H.P."/>
            <person name="Cantor M.N."/>
            <person name="Hua S.X."/>
        </authorList>
    </citation>
    <scope>NUCLEOTIDE SEQUENCE [LARGE SCALE GENOMIC DNA]</scope>
    <source>
        <strain evidence="1 2">441</strain>
    </source>
</reference>